<organism evidence="4 5">
    <name type="scientific">Baekduia soli</name>
    <dbReference type="NCBI Taxonomy" id="496014"/>
    <lineage>
        <taxon>Bacteria</taxon>
        <taxon>Bacillati</taxon>
        <taxon>Actinomycetota</taxon>
        <taxon>Thermoleophilia</taxon>
        <taxon>Solirubrobacterales</taxon>
        <taxon>Baekduiaceae</taxon>
        <taxon>Baekduia</taxon>
    </lineage>
</organism>
<dbReference type="InterPro" id="IPR006016">
    <property type="entry name" value="UspA"/>
</dbReference>
<dbReference type="InterPro" id="IPR006015">
    <property type="entry name" value="Universal_stress_UspA"/>
</dbReference>
<dbReference type="AlphaFoldDB" id="A0A5B8U9Z1"/>
<dbReference type="Proteomes" id="UP000321805">
    <property type="component" value="Chromosome"/>
</dbReference>
<dbReference type="PRINTS" id="PR01438">
    <property type="entry name" value="UNVRSLSTRESS"/>
</dbReference>
<reference evidence="4 5" key="1">
    <citation type="journal article" date="2018" name="J. Microbiol.">
        <title>Baekduia soli gen. nov., sp. nov., a novel bacterium isolated from the soil of Baekdu Mountain and proposal of a novel family name, Baekduiaceae fam. nov.</title>
        <authorList>
            <person name="An D.S."/>
            <person name="Siddiqi M.Z."/>
            <person name="Kim K.H."/>
            <person name="Yu H.S."/>
            <person name="Im W.T."/>
        </authorList>
    </citation>
    <scope>NUCLEOTIDE SEQUENCE [LARGE SCALE GENOMIC DNA]</scope>
    <source>
        <strain evidence="4 5">BR7-21</strain>
    </source>
</reference>
<sequence length="358" mass="37115">MHHQRAIRQAGHRRLSSRTRLACTRGPHPAAKYPAPGVLGPDGGRWRGVGACVLPIRHHEVRMFTKVIIGVDGHEGGRDAIALARALAPGAELVLACAYPYDERRSRFALQGFAIALREEALHMLRAEREAAGDETLRAVTVADPAPARGLQQVAADEHADLLVVGSSHRGPAGRVLLGDVSRSVLHGAPCAVAVAPRGVAAGTPATIGVAFDGSSESVHALELAAALAQELGATLQVAEGIELGFVPARTGFDIVGLMEDLREASQTTLDHRLEALPVPATGVAVVGRTRATLGELAARVDLMVCGSRGWGPVRQVVLGSTADHLIHHAHCPVLVVPRGAEAPAGAPASAESAGAHG</sequence>
<feature type="domain" description="UspA" evidence="3">
    <location>
        <begin position="207"/>
        <end position="338"/>
    </location>
</feature>
<evidence type="ECO:0000256" key="1">
    <source>
        <dbReference type="ARBA" id="ARBA00008791"/>
    </source>
</evidence>
<protein>
    <submittedName>
        <fullName evidence="4">Universal stress protein</fullName>
    </submittedName>
</protein>
<dbReference type="SUPFAM" id="SSF52402">
    <property type="entry name" value="Adenine nucleotide alpha hydrolases-like"/>
    <property type="match status" value="2"/>
</dbReference>
<dbReference type="PANTHER" id="PTHR46268">
    <property type="entry name" value="STRESS RESPONSE PROTEIN NHAX"/>
    <property type="match status" value="1"/>
</dbReference>
<dbReference type="KEGG" id="bsol:FSW04_21220"/>
<dbReference type="PANTHER" id="PTHR46268:SF6">
    <property type="entry name" value="UNIVERSAL STRESS PROTEIN UP12"/>
    <property type="match status" value="1"/>
</dbReference>
<evidence type="ECO:0000259" key="3">
    <source>
        <dbReference type="Pfam" id="PF00582"/>
    </source>
</evidence>
<dbReference type="OrthoDB" id="3174546at2"/>
<evidence type="ECO:0000256" key="2">
    <source>
        <dbReference type="SAM" id="MobiDB-lite"/>
    </source>
</evidence>
<evidence type="ECO:0000313" key="4">
    <source>
        <dbReference type="EMBL" id="QEC49837.1"/>
    </source>
</evidence>
<proteinExistence type="inferred from homology"/>
<name>A0A5B8U9Z1_9ACTN</name>
<feature type="domain" description="UspA" evidence="3">
    <location>
        <begin position="63"/>
        <end position="196"/>
    </location>
</feature>
<feature type="region of interest" description="Disordered" evidence="2">
    <location>
        <begin position="1"/>
        <end position="36"/>
    </location>
</feature>
<dbReference type="EMBL" id="CP042430">
    <property type="protein sequence ID" value="QEC49837.1"/>
    <property type="molecule type" value="Genomic_DNA"/>
</dbReference>
<accession>A0A5B8U9Z1</accession>
<comment type="similarity">
    <text evidence="1">Belongs to the universal stress protein A family.</text>
</comment>
<dbReference type="CDD" id="cd00293">
    <property type="entry name" value="USP-like"/>
    <property type="match status" value="1"/>
</dbReference>
<dbReference type="Gene3D" id="3.40.50.620">
    <property type="entry name" value="HUPs"/>
    <property type="match status" value="2"/>
</dbReference>
<gene>
    <name evidence="4" type="ORF">FSW04_21220</name>
</gene>
<feature type="compositionally biased region" description="Basic residues" evidence="2">
    <location>
        <begin position="1"/>
        <end position="17"/>
    </location>
</feature>
<dbReference type="Pfam" id="PF00582">
    <property type="entry name" value="Usp"/>
    <property type="match status" value="2"/>
</dbReference>
<keyword evidence="5" id="KW-1185">Reference proteome</keyword>
<evidence type="ECO:0000313" key="5">
    <source>
        <dbReference type="Proteomes" id="UP000321805"/>
    </source>
</evidence>
<dbReference type="InterPro" id="IPR014729">
    <property type="entry name" value="Rossmann-like_a/b/a_fold"/>
</dbReference>